<evidence type="ECO:0000313" key="12">
    <source>
        <dbReference type="EMBL" id="BCX46916.1"/>
    </source>
</evidence>
<feature type="domain" description="ATP-cone" evidence="11">
    <location>
        <begin position="172"/>
        <end position="262"/>
    </location>
</feature>
<evidence type="ECO:0000259" key="11">
    <source>
        <dbReference type="PROSITE" id="PS51161"/>
    </source>
</evidence>
<keyword evidence="7 10" id="KW-0215">Deoxyribonucleotide synthesis</keyword>
<evidence type="ECO:0000256" key="1">
    <source>
        <dbReference type="ARBA" id="ARBA00010406"/>
    </source>
</evidence>
<dbReference type="SUPFAM" id="SSF51998">
    <property type="entry name" value="PFL-like glycyl radical enzymes"/>
    <property type="match status" value="1"/>
</dbReference>
<feature type="domain" description="ATP-cone" evidence="11">
    <location>
        <begin position="278"/>
        <end position="368"/>
    </location>
</feature>
<proteinExistence type="inferred from homology"/>
<dbReference type="NCBIfam" id="NF005544">
    <property type="entry name" value="PRK07207.1"/>
    <property type="match status" value="1"/>
</dbReference>
<dbReference type="InterPro" id="IPR039718">
    <property type="entry name" value="Rrm1"/>
</dbReference>
<evidence type="ECO:0000256" key="5">
    <source>
        <dbReference type="ARBA" id="ARBA00022840"/>
    </source>
</evidence>
<evidence type="ECO:0000256" key="4">
    <source>
        <dbReference type="ARBA" id="ARBA00022741"/>
    </source>
</evidence>
<dbReference type="PROSITE" id="PS51161">
    <property type="entry name" value="ATP_CONE"/>
    <property type="match status" value="2"/>
</dbReference>
<dbReference type="CDD" id="cd01679">
    <property type="entry name" value="RNR_I"/>
    <property type="match status" value="1"/>
</dbReference>
<comment type="catalytic activity">
    <reaction evidence="8 10">
        <text>a 2'-deoxyribonucleoside 5'-diphosphate + [thioredoxin]-disulfide + H2O = a ribonucleoside 5'-diphosphate + [thioredoxin]-dithiol</text>
        <dbReference type="Rhea" id="RHEA:23252"/>
        <dbReference type="Rhea" id="RHEA-COMP:10698"/>
        <dbReference type="Rhea" id="RHEA-COMP:10700"/>
        <dbReference type="ChEBI" id="CHEBI:15377"/>
        <dbReference type="ChEBI" id="CHEBI:29950"/>
        <dbReference type="ChEBI" id="CHEBI:50058"/>
        <dbReference type="ChEBI" id="CHEBI:57930"/>
        <dbReference type="ChEBI" id="CHEBI:73316"/>
        <dbReference type="EC" id="1.17.4.1"/>
    </reaction>
</comment>
<dbReference type="Pfam" id="PF02867">
    <property type="entry name" value="Ribonuc_red_lgC"/>
    <property type="match status" value="1"/>
</dbReference>
<comment type="function">
    <text evidence="10">Provides the precursors necessary for DNA synthesis. Catalyzes the biosynthesis of deoxyribonucleotides from the corresponding ribonucleotides.</text>
</comment>
<evidence type="ECO:0000256" key="8">
    <source>
        <dbReference type="ARBA" id="ARBA00047754"/>
    </source>
</evidence>
<dbReference type="InterPro" id="IPR013346">
    <property type="entry name" value="NrdE_NrdA_C"/>
</dbReference>
<evidence type="ECO:0000313" key="13">
    <source>
        <dbReference type="Proteomes" id="UP001374893"/>
    </source>
</evidence>
<dbReference type="InterPro" id="IPR008926">
    <property type="entry name" value="RNR_R1-su_N"/>
</dbReference>
<dbReference type="Proteomes" id="UP001374893">
    <property type="component" value="Chromosome"/>
</dbReference>
<keyword evidence="4 9" id="KW-0547">Nucleotide-binding</keyword>
<keyword evidence="13" id="KW-1185">Reference proteome</keyword>
<dbReference type="PRINTS" id="PR01183">
    <property type="entry name" value="RIBORDTASEM1"/>
</dbReference>
<dbReference type="InterPro" id="IPR013509">
    <property type="entry name" value="RNR_lsu_N"/>
</dbReference>
<gene>
    <name evidence="12" type="primary">nrdA</name>
    <name evidence="12" type="ORF">HAHE_08240</name>
</gene>
<keyword evidence="3" id="KW-0021">Allosteric enzyme</keyword>
<dbReference type="NCBIfam" id="TIGR02506">
    <property type="entry name" value="NrdE_NrdA"/>
    <property type="match status" value="1"/>
</dbReference>
<dbReference type="Pfam" id="PF00317">
    <property type="entry name" value="Ribonuc_red_lgN"/>
    <property type="match status" value="1"/>
</dbReference>
<dbReference type="SUPFAM" id="SSF48168">
    <property type="entry name" value="R1 subunit of ribonucleotide reductase, N-terminal domain"/>
    <property type="match status" value="1"/>
</dbReference>
<dbReference type="InterPro" id="IPR000788">
    <property type="entry name" value="RNR_lg_C"/>
</dbReference>
<dbReference type="InterPro" id="IPR005144">
    <property type="entry name" value="ATP-cone_dom"/>
</dbReference>
<dbReference type="PANTHER" id="PTHR11573:SF6">
    <property type="entry name" value="RIBONUCLEOSIDE-DIPHOSPHATE REDUCTASE LARGE SUBUNIT"/>
    <property type="match status" value="1"/>
</dbReference>
<evidence type="ECO:0000256" key="10">
    <source>
        <dbReference type="RuleBase" id="RU003410"/>
    </source>
</evidence>
<dbReference type="RefSeq" id="WP_338688844.1">
    <property type="nucleotide sequence ID" value="NZ_AP024702.1"/>
</dbReference>
<evidence type="ECO:0000256" key="7">
    <source>
        <dbReference type="ARBA" id="ARBA00023116"/>
    </source>
</evidence>
<evidence type="ECO:0000256" key="9">
    <source>
        <dbReference type="PROSITE-ProRule" id="PRU00492"/>
    </source>
</evidence>
<evidence type="ECO:0000256" key="6">
    <source>
        <dbReference type="ARBA" id="ARBA00023002"/>
    </source>
</evidence>
<organism evidence="12 13">
    <name type="scientific">Haloferula helveola</name>
    <dbReference type="NCBI Taxonomy" id="490095"/>
    <lineage>
        <taxon>Bacteria</taxon>
        <taxon>Pseudomonadati</taxon>
        <taxon>Verrucomicrobiota</taxon>
        <taxon>Verrucomicrobiia</taxon>
        <taxon>Verrucomicrobiales</taxon>
        <taxon>Verrucomicrobiaceae</taxon>
        <taxon>Haloferula</taxon>
    </lineage>
</organism>
<accession>A0ABM7RGS1</accession>
<sequence length="1093" mass="123424">MYSNLTLDEDLLLKQVITDRFAQAAGEGGGGPESRSFDWRGVLSTDRRKPMPDIVVLRGNQEANFTLDDVADAIGHSLTDLLIARKEKEDSIFTEENRKFVSDVAHAVANSLTKSIDEGGRLRLSEADLYLLIEKALLDNDAYDVAKSLAFRRSMEQGGSIAAGTQPHALPVRLIRRNGNVVPWSETKIEIAVRKAFLTIHEIPEPAADIAKAVTELVRTGDQSFVHIEDVQDMVQEELMRQGHFKAAAHYIRYRDERARLRIDEEASPDESAQDLFISVTTDDGETRLWDGLELKKRIQFASIGLDLCLDEAEIERELRRSVGAEIKERDLRNTVILNAKSLIEKDADFAKFAGRILLSYIYEEVLDWSIQRDGIEKLKAAHQAAFKQYLKHGIAIKRLNPELLETYDLDKLAEAFDPTADLDFDYLGIQTLYDRYLIVDKTGTKPRRLETPQFFWMRVAMGLFKREETDAEGWVIRLYNLYKGRRFCSSTPTLFNSGTLHSQLSSCYLYKVDDSIESIMHRGIAENAFLSKWAGGLGGSWTAVRGTGSYIQGTNGESQGIIPFLKLHNDQLVAVNQGGKRRGSGCAYLESWHNDIEDFLELRKNTGDDRRRCHDMNTANWIPDLFMKRMEAREHWTLFRSNECPDLHDLYGKAFEQRYVEYEQMAAEGKVWSRQIPAIDLWKGMLKMLFETGHPWITFKDPCNVRSPQDHAGVIHSSNLCTEITLNTSDEETAVCNLGSVVLDTHITPDGALDHEMLKETITVAIRALDNVIDINFYPTDAAKTANSRHRPIGMGVMGLQNALYKRGLSFASDAAVEFNDEFMEAIAYYAYSASSDLAGERGTYSTYKGSKWDRGLLPQDTLDLLEDERGKELDVPRGGKMDWSVVREKIAEHGMRNSNVLAIAPTATISNIMGTTPCIEPNYKNLYVKSNLSGDFIVLNGTLVNDLKKEGLWNQEMLDQLKYFDGELDSIDDIPEAIKQKHRTVFGVGYEFIVDAAARRQKWIDQSQSVNLFLAQPDMKTLSHMYRRAWDKGLKTTYYLRTLQASNIEKATISVKKEVRGGMAGKQYTEAEKNACSIDAMLNGGTCEACQ</sequence>
<dbReference type="PANTHER" id="PTHR11573">
    <property type="entry name" value="RIBONUCLEOSIDE-DIPHOSPHATE REDUCTASE LARGE CHAIN"/>
    <property type="match status" value="1"/>
</dbReference>
<name>A0ABM7RGS1_9BACT</name>
<keyword evidence="6 10" id="KW-0560">Oxidoreductase</keyword>
<dbReference type="PROSITE" id="PS00089">
    <property type="entry name" value="RIBORED_LARGE"/>
    <property type="match status" value="1"/>
</dbReference>
<protein>
    <recommendedName>
        <fullName evidence="2 10">Ribonucleoside-diphosphate reductase</fullName>
        <ecNumber evidence="2 10">1.17.4.1</ecNumber>
    </recommendedName>
</protein>
<evidence type="ECO:0000256" key="3">
    <source>
        <dbReference type="ARBA" id="ARBA00022533"/>
    </source>
</evidence>
<dbReference type="EC" id="1.17.4.1" evidence="2 10"/>
<evidence type="ECO:0000256" key="2">
    <source>
        <dbReference type="ARBA" id="ARBA00012274"/>
    </source>
</evidence>
<dbReference type="Gene3D" id="3.20.70.20">
    <property type="match status" value="1"/>
</dbReference>
<dbReference type="EMBL" id="AP024702">
    <property type="protein sequence ID" value="BCX46916.1"/>
    <property type="molecule type" value="Genomic_DNA"/>
</dbReference>
<dbReference type="Pfam" id="PF03477">
    <property type="entry name" value="ATP-cone"/>
    <property type="match status" value="1"/>
</dbReference>
<reference evidence="12 13" key="1">
    <citation type="submission" date="2021-06" db="EMBL/GenBank/DDBJ databases">
        <title>Complete genome of Haloferula helveola possessing various polysaccharide degrading enzymes.</title>
        <authorList>
            <person name="Takami H."/>
            <person name="Huang C."/>
            <person name="Hamasaki K."/>
        </authorList>
    </citation>
    <scope>NUCLEOTIDE SEQUENCE [LARGE SCALE GENOMIC DNA]</scope>
    <source>
        <strain evidence="12 13">CN-1</strain>
    </source>
</reference>
<comment type="similarity">
    <text evidence="1 10">Belongs to the ribonucleoside diphosphate reductase large chain family.</text>
</comment>
<keyword evidence="5 9" id="KW-0067">ATP-binding</keyword>